<comment type="caution">
    <text evidence="1">The sequence shown here is derived from an EMBL/GenBank/DDBJ whole genome shotgun (WGS) entry which is preliminary data.</text>
</comment>
<sequence length="270" mass="29208">MLKQKQIGFFASATLLLSIGFGCTVPSTTDGNSTDRGSLSLVANGEDFIRQGFTTKDGWKIVFDRAIVTVANIQAYQTEPPFNPEEAGAIKAQESVTLLNEAKTVDLAAGDEDAEPIVVAQTEVPLGMYNALTWELEPEKGESARSIILEGQATKSEKIIQFTLKFDPKIVYTCGQYVGDQRKGVVSESQDGEVEITFHFDHLFGDADVPLEESPNSEAVGFEPFAALAKDGTLNAELTTLQTQLDPATYQLLENALDSLGHVGEGHCRT</sequence>
<dbReference type="PROSITE" id="PS51257">
    <property type="entry name" value="PROKAR_LIPOPROTEIN"/>
    <property type="match status" value="1"/>
</dbReference>
<keyword evidence="2" id="KW-1185">Reference proteome</keyword>
<name>A0A8J7E0E3_9CYAN</name>
<evidence type="ECO:0000313" key="2">
    <source>
        <dbReference type="Proteomes" id="UP000654482"/>
    </source>
</evidence>
<dbReference type="RefSeq" id="WP_194030175.1">
    <property type="nucleotide sequence ID" value="NZ_JADEWZ010000020.1"/>
</dbReference>
<proteinExistence type="predicted"/>
<reference evidence="1" key="1">
    <citation type="submission" date="2020-10" db="EMBL/GenBank/DDBJ databases">
        <authorList>
            <person name="Castelo-Branco R."/>
            <person name="Eusebio N."/>
            <person name="Adriana R."/>
            <person name="Vieira A."/>
            <person name="Brugerolle De Fraissinette N."/>
            <person name="Rezende De Castro R."/>
            <person name="Schneider M.P."/>
            <person name="Vasconcelos V."/>
            <person name="Leao P.N."/>
        </authorList>
    </citation>
    <scope>NUCLEOTIDE SEQUENCE</scope>
    <source>
        <strain evidence="1">LEGE 07157</strain>
    </source>
</reference>
<dbReference type="EMBL" id="JADEWZ010000020">
    <property type="protein sequence ID" value="MBE9117086.1"/>
    <property type="molecule type" value="Genomic_DNA"/>
</dbReference>
<organism evidence="1 2">
    <name type="scientific">Lusitaniella coriacea LEGE 07157</name>
    <dbReference type="NCBI Taxonomy" id="945747"/>
    <lineage>
        <taxon>Bacteria</taxon>
        <taxon>Bacillati</taxon>
        <taxon>Cyanobacteriota</taxon>
        <taxon>Cyanophyceae</taxon>
        <taxon>Spirulinales</taxon>
        <taxon>Lusitaniellaceae</taxon>
        <taxon>Lusitaniella</taxon>
    </lineage>
</organism>
<dbReference type="Proteomes" id="UP000654482">
    <property type="component" value="Unassembled WGS sequence"/>
</dbReference>
<protein>
    <submittedName>
        <fullName evidence="1">DUF4382 domain-containing protein</fullName>
    </submittedName>
</protein>
<evidence type="ECO:0000313" key="1">
    <source>
        <dbReference type="EMBL" id="MBE9117086.1"/>
    </source>
</evidence>
<accession>A0A8J7E0E3</accession>
<gene>
    <name evidence="1" type="ORF">IQ249_14385</name>
</gene>
<dbReference type="AlphaFoldDB" id="A0A8J7E0E3"/>